<evidence type="ECO:0000313" key="11">
    <source>
        <dbReference type="Proteomes" id="UP000501676"/>
    </source>
</evidence>
<gene>
    <name evidence="10" type="primary">mvaD</name>
    <name evidence="10" type="ORF">G6Z83_03700</name>
</gene>
<dbReference type="SUPFAM" id="SSF54211">
    <property type="entry name" value="Ribosomal protein S5 domain 2-like"/>
    <property type="match status" value="1"/>
</dbReference>
<feature type="domain" description="Mvd1 C-terminal" evidence="8">
    <location>
        <begin position="184"/>
        <end position="309"/>
    </location>
</feature>
<evidence type="ECO:0000256" key="6">
    <source>
        <dbReference type="ARBA" id="ARBA00023098"/>
    </source>
</evidence>
<dbReference type="GO" id="GO:0005524">
    <property type="term" value="F:ATP binding"/>
    <property type="evidence" value="ECO:0007669"/>
    <property type="project" value="UniProtKB-KW"/>
</dbReference>
<dbReference type="GO" id="GO:0005829">
    <property type="term" value="C:cytosol"/>
    <property type="evidence" value="ECO:0007669"/>
    <property type="project" value="InterPro"/>
</dbReference>
<dbReference type="InterPro" id="IPR014721">
    <property type="entry name" value="Ribsml_uS5_D2-typ_fold_subgr"/>
</dbReference>
<dbReference type="InterPro" id="IPR041431">
    <property type="entry name" value="Mvd1_C"/>
</dbReference>
<dbReference type="InterPro" id="IPR005935">
    <property type="entry name" value="Mev_decarb"/>
</dbReference>
<dbReference type="EMBL" id="CP049228">
    <property type="protein sequence ID" value="QIH23815.1"/>
    <property type="molecule type" value="Genomic_DNA"/>
</dbReference>
<dbReference type="PIRSF" id="PIRSF015950">
    <property type="entry name" value="Mev_P_decrbx"/>
    <property type="match status" value="1"/>
</dbReference>
<dbReference type="PANTHER" id="PTHR10977:SF3">
    <property type="entry name" value="DIPHOSPHOMEVALONATE DECARBOXYLASE"/>
    <property type="match status" value="1"/>
</dbReference>
<accession>A0A6G7B911</accession>
<keyword evidence="6" id="KW-0443">Lipid metabolism</keyword>
<sequence>MKIIARAHTNIALIKYWGKADSSLKIPLMSSISMTLDAFYTETEFTHNVDLANDMVIMNGKAVNDQASYRIINYVKKLQDIYGFNDHFCIKTENHVPTAAGLASSASGFAALATSFAASYNLNLNRQELSRIARIGSGSATRSIFGGFVEWQKGYDDQTSFAFPINEHPQMDLTMLAIELDVSPKEISSTCGMKIAQTSPFYQTWLNRNKQEISEMESAIKNNNFTRLGELSELSANEMHSLNLTAMPSFSYFQPTTITIMNLVRNLRKNGIECYYTIDAGPNVKILCQDKNVEDICKAIHNTLDSVKIIKSKFGPGVQIINCDD</sequence>
<proteinExistence type="inferred from homology"/>
<comment type="similarity">
    <text evidence="1">Belongs to the diphosphomevalonate decarboxylase family.</text>
</comment>
<evidence type="ECO:0000256" key="2">
    <source>
        <dbReference type="ARBA" id="ARBA00012296"/>
    </source>
</evidence>
<name>A0A6G7B911_9LACO</name>
<dbReference type="AlphaFoldDB" id="A0A6G7B911"/>
<evidence type="ECO:0000256" key="3">
    <source>
        <dbReference type="ARBA" id="ARBA00022516"/>
    </source>
</evidence>
<keyword evidence="3" id="KW-0444">Lipid biosynthesis</keyword>
<evidence type="ECO:0000256" key="1">
    <source>
        <dbReference type="ARBA" id="ARBA00008831"/>
    </source>
</evidence>
<keyword evidence="7 10" id="KW-0456">Lyase</keyword>
<dbReference type="NCBIfam" id="TIGR01240">
    <property type="entry name" value="mevDPdecarb"/>
    <property type="match status" value="1"/>
</dbReference>
<evidence type="ECO:0000313" key="10">
    <source>
        <dbReference type="EMBL" id="QIH23815.1"/>
    </source>
</evidence>
<organism evidence="10 11">
    <name type="scientific">Lactobacillus iners</name>
    <dbReference type="NCBI Taxonomy" id="147802"/>
    <lineage>
        <taxon>Bacteria</taxon>
        <taxon>Bacillati</taxon>
        <taxon>Bacillota</taxon>
        <taxon>Bacilli</taxon>
        <taxon>Lactobacillales</taxon>
        <taxon>Lactobacillaceae</taxon>
        <taxon>Lactobacillus</taxon>
    </lineage>
</organism>
<dbReference type="Pfam" id="PF18376">
    <property type="entry name" value="MDD_C"/>
    <property type="match status" value="1"/>
</dbReference>
<dbReference type="GO" id="GO:0004163">
    <property type="term" value="F:diphosphomevalonate decarboxylase activity"/>
    <property type="evidence" value="ECO:0007669"/>
    <property type="project" value="UniProtKB-EC"/>
</dbReference>
<evidence type="ECO:0000256" key="4">
    <source>
        <dbReference type="ARBA" id="ARBA00022741"/>
    </source>
</evidence>
<dbReference type="EC" id="4.1.1.33" evidence="2"/>
<protein>
    <recommendedName>
        <fullName evidence="2">diphosphomevalonate decarboxylase</fullName>
        <ecNumber evidence="2">4.1.1.33</ecNumber>
    </recommendedName>
</protein>
<evidence type="ECO:0000259" key="9">
    <source>
        <dbReference type="Pfam" id="PF22700"/>
    </source>
</evidence>
<dbReference type="InterPro" id="IPR036554">
    <property type="entry name" value="GHMP_kinase_C_sf"/>
</dbReference>
<keyword evidence="4" id="KW-0547">Nucleotide-binding</keyword>
<dbReference type="FunFam" id="3.30.230.10:FF:000072">
    <property type="entry name" value="Diphosphomevalonate decarboxylase"/>
    <property type="match status" value="1"/>
</dbReference>
<feature type="domain" description="Diphosphomevalonate decarboxylase-like N-terminal" evidence="9">
    <location>
        <begin position="7"/>
        <end position="162"/>
    </location>
</feature>
<dbReference type="Gene3D" id="3.30.230.10">
    <property type="match status" value="1"/>
</dbReference>
<dbReference type="InterPro" id="IPR020568">
    <property type="entry name" value="Ribosomal_Su5_D2-typ_SF"/>
</dbReference>
<dbReference type="PANTHER" id="PTHR10977">
    <property type="entry name" value="DIPHOSPHOMEVALONATE DECARBOXYLASE"/>
    <property type="match status" value="1"/>
</dbReference>
<dbReference type="SUPFAM" id="SSF55060">
    <property type="entry name" value="GHMP Kinase, C-terminal domain"/>
    <property type="match status" value="1"/>
</dbReference>
<dbReference type="Pfam" id="PF22700">
    <property type="entry name" value="MVD-like_N"/>
    <property type="match status" value="1"/>
</dbReference>
<dbReference type="GO" id="GO:0019287">
    <property type="term" value="P:isopentenyl diphosphate biosynthetic process, mevalonate pathway"/>
    <property type="evidence" value="ECO:0007669"/>
    <property type="project" value="InterPro"/>
</dbReference>
<dbReference type="InterPro" id="IPR053859">
    <property type="entry name" value="MVD-like_N"/>
</dbReference>
<reference evidence="10 11" key="1">
    <citation type="submission" date="2020-02" db="EMBL/GenBank/DDBJ databases">
        <title>Complete genome sequences of six Lactobacillus iners strains isolated from the human vagina.</title>
        <authorList>
            <person name="France M.T."/>
            <person name="Rutt L."/>
            <person name="Narina S."/>
            <person name="Arbaugh S."/>
            <person name="Humphrys M.S."/>
            <person name="Ma B."/>
            <person name="Hayward M.R."/>
            <person name="Relman D."/>
            <person name="Kwon D.S."/>
            <person name="Ravel J."/>
        </authorList>
    </citation>
    <scope>NUCLEOTIDE SEQUENCE [LARGE SCALE GENOMIC DNA]</scope>
    <source>
        <strain evidence="10 11">C0210C1</strain>
    </source>
</reference>
<keyword evidence="5" id="KW-0067">ATP-binding</keyword>
<evidence type="ECO:0000256" key="7">
    <source>
        <dbReference type="ARBA" id="ARBA00023239"/>
    </source>
</evidence>
<dbReference type="InterPro" id="IPR029765">
    <property type="entry name" value="Mev_diP_decarb"/>
</dbReference>
<evidence type="ECO:0000259" key="8">
    <source>
        <dbReference type="Pfam" id="PF18376"/>
    </source>
</evidence>
<dbReference type="Gene3D" id="3.30.70.890">
    <property type="entry name" value="GHMP kinase, C-terminal domain"/>
    <property type="match status" value="1"/>
</dbReference>
<dbReference type="RefSeq" id="WP_102878102.1">
    <property type="nucleotide sequence ID" value="NZ_CP049228.1"/>
</dbReference>
<dbReference type="Proteomes" id="UP000501676">
    <property type="component" value="Chromosome"/>
</dbReference>
<evidence type="ECO:0000256" key="5">
    <source>
        <dbReference type="ARBA" id="ARBA00022840"/>
    </source>
</evidence>